<evidence type="ECO:0000313" key="2">
    <source>
        <dbReference type="Proteomes" id="UP000233553"/>
    </source>
</evidence>
<dbReference type="Proteomes" id="UP000233553">
    <property type="component" value="Unassembled WGS sequence"/>
</dbReference>
<evidence type="ECO:0008006" key="3">
    <source>
        <dbReference type="Google" id="ProtNLM"/>
    </source>
</evidence>
<accession>A0A2N0WB29</accession>
<reference evidence="1 2" key="1">
    <citation type="submission" date="2017-12" db="EMBL/GenBank/DDBJ databases">
        <title>Draft Genome sequences of multiple microbial strains isolated from spacecraft associated surfaces.</title>
        <authorList>
            <person name="Seuylemezian A."/>
            <person name="Vaishampayan P."/>
            <person name="Venkateswaran K."/>
        </authorList>
    </citation>
    <scope>NUCLEOTIDE SEQUENCE [LARGE SCALE GENOMIC DNA]</scope>
    <source>
        <strain evidence="1 2">2P01AA</strain>
    </source>
</reference>
<dbReference type="RefSeq" id="WP_101237144.1">
    <property type="nucleotide sequence ID" value="NZ_JBCNKA010000017.1"/>
</dbReference>
<organism evidence="1 2">
    <name type="scientific">Acinetobacter proteolyticus</name>
    <dbReference type="NCBI Taxonomy" id="1776741"/>
    <lineage>
        <taxon>Bacteria</taxon>
        <taxon>Pseudomonadati</taxon>
        <taxon>Pseudomonadota</taxon>
        <taxon>Gammaproteobacteria</taxon>
        <taxon>Moraxellales</taxon>
        <taxon>Moraxellaceae</taxon>
        <taxon>Acinetobacter</taxon>
    </lineage>
</organism>
<dbReference type="Gene3D" id="2.60.120.620">
    <property type="entry name" value="q2cbj1_9rhob like domain"/>
    <property type="match status" value="1"/>
</dbReference>
<evidence type="ECO:0000313" key="1">
    <source>
        <dbReference type="EMBL" id="PKF31719.1"/>
    </source>
</evidence>
<name>A0A2N0WB29_9GAMM</name>
<sequence>MFVEENLATKDILSSYQSPFTYDFKFSTLKESLRQNGFIQYKASDIDIESKITIAREFKALEQDPFSAAENHRFIRYGNALILPWEKQIRPIWLPTTLSEDGQELSGYDQGNNTSEQDSIRYFNALSQNVKLSHYLNQLITEDYALTFGLKEYYLPIYVGIHFVKLTSDVQNLGINMPDSFHQDGKPFTFAHLFYRSSNITGGENYIASPSEKNKRLEDVSAENIYTHFTLKNILDSFAIHHSSVCHYVSPIQKIPNNQLNYLGERWVILIDFSLTKQKI</sequence>
<gene>
    <name evidence="1" type="ORF">CW311_15830</name>
</gene>
<dbReference type="Pfam" id="PF10014">
    <property type="entry name" value="2OG-Fe_Oxy_2"/>
    <property type="match status" value="1"/>
</dbReference>
<dbReference type="AlphaFoldDB" id="A0A2N0WB29"/>
<dbReference type="GO" id="GO:0051213">
    <property type="term" value="F:dioxygenase activity"/>
    <property type="evidence" value="ECO:0007669"/>
    <property type="project" value="InterPro"/>
</dbReference>
<dbReference type="InterPro" id="IPR018724">
    <property type="entry name" value="2OG-Fe_dioxygenase"/>
</dbReference>
<comment type="caution">
    <text evidence="1">The sequence shown here is derived from an EMBL/GenBank/DDBJ whole genome shotgun (WGS) entry which is preliminary data.</text>
</comment>
<protein>
    <recommendedName>
        <fullName evidence="3">2OG-Fe(II) oxygenase</fullName>
    </recommendedName>
</protein>
<dbReference type="EMBL" id="PISJ01000019">
    <property type="protein sequence ID" value="PKF31719.1"/>
    <property type="molecule type" value="Genomic_DNA"/>
</dbReference>
<proteinExistence type="predicted"/>